<dbReference type="OrthoDB" id="2218971at2759"/>
<evidence type="ECO:0000256" key="1">
    <source>
        <dbReference type="SAM" id="MobiDB-lite"/>
    </source>
</evidence>
<dbReference type="EMBL" id="JAGTJQ010000006">
    <property type="protein sequence ID" value="KAH7029928.1"/>
    <property type="molecule type" value="Genomic_DNA"/>
</dbReference>
<dbReference type="RefSeq" id="XP_046012216.1">
    <property type="nucleotide sequence ID" value="XM_046156937.1"/>
</dbReference>
<sequence length="258" mass="27925">MYKEQHYSQAFADFTQALIADGLAKIEVYGSRAHRDHNNHETTSESSHPTARIHRTTLLKPTVHVLRLHSATDLPTPARDSRSKGDMNDNVNVPAGIEPRGARGSTGDAFLRLPAHGTRLQRRHLHLDGYINPGDGVEDFLRQFPNLETLDLRGVHPSTSTAAVADFSRLGHALRKNGANVRRLAIDPRYWDFHGLGLDPSGSRVGGQLGSLRARGAAGTDVAASGSARTHVVCYPGGTARTRDVVASQDTPIPDTPS</sequence>
<organism evidence="2 3">
    <name type="scientific">Microdochium trichocladiopsis</name>
    <dbReference type="NCBI Taxonomy" id="1682393"/>
    <lineage>
        <taxon>Eukaryota</taxon>
        <taxon>Fungi</taxon>
        <taxon>Dikarya</taxon>
        <taxon>Ascomycota</taxon>
        <taxon>Pezizomycotina</taxon>
        <taxon>Sordariomycetes</taxon>
        <taxon>Xylariomycetidae</taxon>
        <taxon>Xylariales</taxon>
        <taxon>Microdochiaceae</taxon>
        <taxon>Microdochium</taxon>
    </lineage>
</organism>
<gene>
    <name evidence="2" type="ORF">B0I36DRAFT_350722</name>
</gene>
<comment type="caution">
    <text evidence="2">The sequence shown here is derived from an EMBL/GenBank/DDBJ whole genome shotgun (WGS) entry which is preliminary data.</text>
</comment>
<keyword evidence="3" id="KW-1185">Reference proteome</keyword>
<protein>
    <submittedName>
        <fullName evidence="2">Uncharacterized protein</fullName>
    </submittedName>
</protein>
<dbReference type="Proteomes" id="UP000756346">
    <property type="component" value="Unassembled WGS sequence"/>
</dbReference>
<reference evidence="2" key="1">
    <citation type="journal article" date="2021" name="Nat. Commun.">
        <title>Genetic determinants of endophytism in the Arabidopsis root mycobiome.</title>
        <authorList>
            <person name="Mesny F."/>
            <person name="Miyauchi S."/>
            <person name="Thiergart T."/>
            <person name="Pickel B."/>
            <person name="Atanasova L."/>
            <person name="Karlsson M."/>
            <person name="Huettel B."/>
            <person name="Barry K.W."/>
            <person name="Haridas S."/>
            <person name="Chen C."/>
            <person name="Bauer D."/>
            <person name="Andreopoulos W."/>
            <person name="Pangilinan J."/>
            <person name="LaButti K."/>
            <person name="Riley R."/>
            <person name="Lipzen A."/>
            <person name="Clum A."/>
            <person name="Drula E."/>
            <person name="Henrissat B."/>
            <person name="Kohler A."/>
            <person name="Grigoriev I.V."/>
            <person name="Martin F.M."/>
            <person name="Hacquard S."/>
        </authorList>
    </citation>
    <scope>NUCLEOTIDE SEQUENCE</scope>
    <source>
        <strain evidence="2">MPI-CAGE-CH-0230</strain>
    </source>
</reference>
<dbReference type="GeneID" id="70186483"/>
<name>A0A9P8Y558_9PEZI</name>
<evidence type="ECO:0000313" key="3">
    <source>
        <dbReference type="Proteomes" id="UP000756346"/>
    </source>
</evidence>
<proteinExistence type="predicted"/>
<accession>A0A9P8Y558</accession>
<feature type="region of interest" description="Disordered" evidence="1">
    <location>
        <begin position="69"/>
        <end position="107"/>
    </location>
</feature>
<evidence type="ECO:0000313" key="2">
    <source>
        <dbReference type="EMBL" id="KAH7029928.1"/>
    </source>
</evidence>
<dbReference type="AlphaFoldDB" id="A0A9P8Y558"/>